<comment type="subcellular location">
    <subcellularLocation>
        <location evidence="4 14">Cytoplasm</location>
    </subcellularLocation>
</comment>
<accession>A0A178LP86</accession>
<dbReference type="InterPro" id="IPR022898">
    <property type="entry name" value="RNase_HII"/>
</dbReference>
<name>A0A178LP86_9PSED</name>
<comment type="function">
    <text evidence="3 14 16">Endonuclease that specifically degrades the RNA of RNA-DNA hybrids.</text>
</comment>
<dbReference type="GO" id="GO:0043137">
    <property type="term" value="P:DNA replication, removal of RNA primer"/>
    <property type="evidence" value="ECO:0007669"/>
    <property type="project" value="TreeGrafter"/>
</dbReference>
<evidence type="ECO:0000256" key="2">
    <source>
        <dbReference type="ARBA" id="ARBA00001946"/>
    </source>
</evidence>
<dbReference type="GO" id="GO:0030145">
    <property type="term" value="F:manganese ion binding"/>
    <property type="evidence" value="ECO:0007669"/>
    <property type="project" value="UniProtKB-UniRule"/>
</dbReference>
<dbReference type="Pfam" id="PF01351">
    <property type="entry name" value="RNase_HII"/>
    <property type="match status" value="1"/>
</dbReference>
<feature type="binding site" evidence="14 15">
    <location>
        <position position="110"/>
    </location>
    <ligand>
        <name>a divalent metal cation</name>
        <dbReference type="ChEBI" id="CHEBI:60240"/>
    </ligand>
</feature>
<evidence type="ECO:0000256" key="6">
    <source>
        <dbReference type="ARBA" id="ARBA00012180"/>
    </source>
</evidence>
<dbReference type="GO" id="GO:0005737">
    <property type="term" value="C:cytoplasm"/>
    <property type="evidence" value="ECO:0007669"/>
    <property type="project" value="UniProtKB-SubCell"/>
</dbReference>
<dbReference type="OrthoDB" id="9803420at2"/>
<dbReference type="NCBIfam" id="NF000595">
    <property type="entry name" value="PRK00015.1-3"/>
    <property type="match status" value="1"/>
</dbReference>
<dbReference type="GO" id="GO:0006298">
    <property type="term" value="P:mismatch repair"/>
    <property type="evidence" value="ECO:0007669"/>
    <property type="project" value="TreeGrafter"/>
</dbReference>
<dbReference type="PANTHER" id="PTHR10954:SF18">
    <property type="entry name" value="RIBONUCLEASE HII"/>
    <property type="match status" value="1"/>
</dbReference>
<evidence type="ECO:0000256" key="4">
    <source>
        <dbReference type="ARBA" id="ARBA00004496"/>
    </source>
</evidence>
<evidence type="ECO:0000256" key="15">
    <source>
        <dbReference type="PROSITE-ProRule" id="PRU01319"/>
    </source>
</evidence>
<evidence type="ECO:0000256" key="13">
    <source>
        <dbReference type="ARBA" id="ARBA00023211"/>
    </source>
</evidence>
<feature type="domain" description="RNase H type-2" evidence="17">
    <location>
        <begin position="12"/>
        <end position="201"/>
    </location>
</feature>
<dbReference type="Proteomes" id="UP000078356">
    <property type="component" value="Unassembled WGS sequence"/>
</dbReference>
<gene>
    <name evidence="14 18" type="primary">rnhB</name>
    <name evidence="18" type="ORF">A4V15_01500</name>
</gene>
<dbReference type="HAMAP" id="MF_00052_B">
    <property type="entry name" value="RNase_HII_B"/>
    <property type="match status" value="1"/>
</dbReference>
<dbReference type="EC" id="3.1.26.4" evidence="6 14"/>
<dbReference type="InterPro" id="IPR036397">
    <property type="entry name" value="RNaseH_sf"/>
</dbReference>
<comment type="similarity">
    <text evidence="5 14 16">Belongs to the RNase HII family.</text>
</comment>
<keyword evidence="13 14" id="KW-0464">Manganese</keyword>
<comment type="cofactor">
    <cofactor evidence="14 15">
        <name>Mn(2+)</name>
        <dbReference type="ChEBI" id="CHEBI:29035"/>
    </cofactor>
    <cofactor evidence="14 15">
        <name>Mg(2+)</name>
        <dbReference type="ChEBI" id="CHEBI:18420"/>
    </cofactor>
    <text evidence="14 15">Manganese or magnesium. Binds 1 divalent metal ion per monomer in the absence of substrate. May bind a second metal ion after substrate binding.</text>
</comment>
<keyword evidence="10 14" id="KW-0479">Metal-binding</keyword>
<keyword evidence="11 14" id="KW-0255">Endonuclease</keyword>
<dbReference type="RefSeq" id="WP_064306759.1">
    <property type="nucleotide sequence ID" value="NZ_LWCR01000001.1"/>
</dbReference>
<evidence type="ECO:0000256" key="5">
    <source>
        <dbReference type="ARBA" id="ARBA00007383"/>
    </source>
</evidence>
<dbReference type="GO" id="GO:0004523">
    <property type="term" value="F:RNA-DNA hybrid ribonuclease activity"/>
    <property type="evidence" value="ECO:0007669"/>
    <property type="project" value="UniProtKB-UniRule"/>
</dbReference>
<evidence type="ECO:0000256" key="16">
    <source>
        <dbReference type="RuleBase" id="RU003515"/>
    </source>
</evidence>
<evidence type="ECO:0000256" key="8">
    <source>
        <dbReference type="ARBA" id="ARBA00022490"/>
    </source>
</evidence>
<evidence type="ECO:0000313" key="18">
    <source>
        <dbReference type="EMBL" id="OAN32408.1"/>
    </source>
</evidence>
<dbReference type="EMBL" id="LWCR01000001">
    <property type="protein sequence ID" value="OAN32408.1"/>
    <property type="molecule type" value="Genomic_DNA"/>
</dbReference>
<dbReference type="CDD" id="cd07182">
    <property type="entry name" value="RNase_HII_bacteria_HII_like"/>
    <property type="match status" value="1"/>
</dbReference>
<evidence type="ECO:0000256" key="7">
    <source>
        <dbReference type="ARBA" id="ARBA00019179"/>
    </source>
</evidence>
<evidence type="ECO:0000256" key="9">
    <source>
        <dbReference type="ARBA" id="ARBA00022722"/>
    </source>
</evidence>
<comment type="catalytic activity">
    <reaction evidence="1 14 15 16">
        <text>Endonucleolytic cleavage to 5'-phosphomonoester.</text>
        <dbReference type="EC" id="3.1.26.4"/>
    </reaction>
</comment>
<dbReference type="AlphaFoldDB" id="A0A178LP86"/>
<dbReference type="InterPro" id="IPR001352">
    <property type="entry name" value="RNase_HII/HIII"/>
</dbReference>
<comment type="cofactor">
    <cofactor evidence="2">
        <name>Mg(2+)</name>
        <dbReference type="ChEBI" id="CHEBI:18420"/>
    </cofactor>
</comment>
<dbReference type="InterPro" id="IPR012337">
    <property type="entry name" value="RNaseH-like_sf"/>
</dbReference>
<dbReference type="GO" id="GO:0003723">
    <property type="term" value="F:RNA binding"/>
    <property type="evidence" value="ECO:0007669"/>
    <property type="project" value="UniProtKB-UniRule"/>
</dbReference>
<protein>
    <recommendedName>
        <fullName evidence="7 14">Ribonuclease HII</fullName>
        <shortName evidence="14">RNase HII</shortName>
        <ecNumber evidence="6 14">3.1.26.4</ecNumber>
    </recommendedName>
</protein>
<dbReference type="FunFam" id="3.30.420.10:FF:000006">
    <property type="entry name" value="Ribonuclease HII"/>
    <property type="match status" value="1"/>
</dbReference>
<evidence type="ECO:0000256" key="1">
    <source>
        <dbReference type="ARBA" id="ARBA00000077"/>
    </source>
</evidence>
<dbReference type="PANTHER" id="PTHR10954">
    <property type="entry name" value="RIBONUCLEASE H2 SUBUNIT A"/>
    <property type="match status" value="1"/>
</dbReference>
<feature type="binding site" evidence="14 15">
    <location>
        <position position="19"/>
    </location>
    <ligand>
        <name>a divalent metal cation</name>
        <dbReference type="ChEBI" id="CHEBI:60240"/>
    </ligand>
</feature>
<comment type="caution">
    <text evidence="18">The sequence shown here is derived from an EMBL/GenBank/DDBJ whole genome shotgun (WGS) entry which is preliminary data.</text>
</comment>
<dbReference type="SUPFAM" id="SSF53098">
    <property type="entry name" value="Ribonuclease H-like"/>
    <property type="match status" value="1"/>
</dbReference>
<dbReference type="GO" id="GO:0032299">
    <property type="term" value="C:ribonuclease H2 complex"/>
    <property type="evidence" value="ECO:0007669"/>
    <property type="project" value="TreeGrafter"/>
</dbReference>
<sequence length="211" mass="22673">MQLGLDFNLVEALVAGVDEVGRGPLCGAVVTAAVILDPGKPILGLNDSKKLSLARREALFDEIQEKALAWCVARAEVAEIDRLNILHATMLAMQRAVEGLQVQPRVALIDGNRCPKLAVPSSPVVKGDSQVPAIAAASILAKVTRDREMQALDAFYPGYGLAGHKGYPTAEHLDALRRLGPTPIHRRSFAPVRDAWHALETQASTQIVATY</sequence>
<keyword evidence="12 14" id="KW-0378">Hydrolase</keyword>
<evidence type="ECO:0000313" key="19">
    <source>
        <dbReference type="Proteomes" id="UP000078356"/>
    </source>
</evidence>
<keyword evidence="8 14" id="KW-0963">Cytoplasm</keyword>
<dbReference type="InterPro" id="IPR024567">
    <property type="entry name" value="RNase_HII/HIII_dom"/>
</dbReference>
<proteinExistence type="inferred from homology"/>
<dbReference type="NCBIfam" id="NF000594">
    <property type="entry name" value="PRK00015.1-1"/>
    <property type="match status" value="1"/>
</dbReference>
<evidence type="ECO:0000256" key="3">
    <source>
        <dbReference type="ARBA" id="ARBA00004065"/>
    </source>
</evidence>
<dbReference type="Gene3D" id="3.30.420.10">
    <property type="entry name" value="Ribonuclease H-like superfamily/Ribonuclease H"/>
    <property type="match status" value="1"/>
</dbReference>
<evidence type="ECO:0000256" key="10">
    <source>
        <dbReference type="ARBA" id="ARBA00022723"/>
    </source>
</evidence>
<evidence type="ECO:0000256" key="12">
    <source>
        <dbReference type="ARBA" id="ARBA00022801"/>
    </source>
</evidence>
<dbReference type="NCBIfam" id="NF000596">
    <property type="entry name" value="PRK00015.1-4"/>
    <property type="match status" value="1"/>
</dbReference>
<evidence type="ECO:0000256" key="11">
    <source>
        <dbReference type="ARBA" id="ARBA00022759"/>
    </source>
</evidence>
<evidence type="ECO:0000256" key="14">
    <source>
        <dbReference type="HAMAP-Rule" id="MF_00052"/>
    </source>
</evidence>
<organism evidence="18 19">
    <name type="scientific">Pseudomonas oryzihabitans</name>
    <dbReference type="NCBI Taxonomy" id="47885"/>
    <lineage>
        <taxon>Bacteria</taxon>
        <taxon>Pseudomonadati</taxon>
        <taxon>Pseudomonadota</taxon>
        <taxon>Gammaproteobacteria</taxon>
        <taxon>Pseudomonadales</taxon>
        <taxon>Pseudomonadaceae</taxon>
        <taxon>Pseudomonas</taxon>
    </lineage>
</organism>
<dbReference type="PROSITE" id="PS51975">
    <property type="entry name" value="RNASE_H_2"/>
    <property type="match status" value="1"/>
</dbReference>
<keyword evidence="9 14" id="KW-0540">Nuclease</keyword>
<feature type="binding site" evidence="14 15">
    <location>
        <position position="18"/>
    </location>
    <ligand>
        <name>a divalent metal cation</name>
        <dbReference type="ChEBI" id="CHEBI:60240"/>
    </ligand>
</feature>
<evidence type="ECO:0000259" key="17">
    <source>
        <dbReference type="PROSITE" id="PS51975"/>
    </source>
</evidence>
<reference evidence="18 19" key="1">
    <citation type="submission" date="2016-04" db="EMBL/GenBank/DDBJ databases">
        <title>Draft Genome Sequences of Staphylococcus capitis Strain H36, S. capitis Strain H65, S. cohnii Strain H62, S. hominis Strain H69, Mycobacterium iranicum Strain H39, Plantibacter sp. Strain H53, Pseudomonas oryzihabitans Strain H72, and Microbacterium sp. Strain H83, isolated from residential settings.</title>
        <authorList>
            <person name="Lymperopoulou D."/>
            <person name="Adams R.I."/>
            <person name="Lindow S."/>
            <person name="Coil D.A."/>
            <person name="Jospin G."/>
            <person name="Eisen J.A."/>
        </authorList>
    </citation>
    <scope>NUCLEOTIDE SEQUENCE [LARGE SCALE GENOMIC DNA]</scope>
    <source>
        <strain evidence="18 19">H72</strain>
    </source>
</reference>